<keyword evidence="2" id="KW-1185">Reference proteome</keyword>
<proteinExistence type="predicted"/>
<dbReference type="STRING" id="930129.SAMN05216352_10694"/>
<evidence type="ECO:0000313" key="2">
    <source>
        <dbReference type="Proteomes" id="UP000199017"/>
    </source>
</evidence>
<evidence type="ECO:0000313" key="1">
    <source>
        <dbReference type="EMBL" id="SDI27493.1"/>
    </source>
</evidence>
<sequence length="48" mass="5379">MKLAKRGLQDIFIANEIVGKSKINRIKSLSKTIKPKIVGLQAKKEDQT</sequence>
<organism evidence="1 2">
    <name type="scientific">Alteribacillus bidgolensis</name>
    <dbReference type="NCBI Taxonomy" id="930129"/>
    <lineage>
        <taxon>Bacteria</taxon>
        <taxon>Bacillati</taxon>
        <taxon>Bacillota</taxon>
        <taxon>Bacilli</taxon>
        <taxon>Bacillales</taxon>
        <taxon>Bacillaceae</taxon>
        <taxon>Alteribacillus</taxon>
    </lineage>
</organism>
<reference evidence="1 2" key="1">
    <citation type="submission" date="2016-10" db="EMBL/GenBank/DDBJ databases">
        <authorList>
            <person name="de Groot N.N."/>
        </authorList>
    </citation>
    <scope>NUCLEOTIDE SEQUENCE [LARGE SCALE GENOMIC DNA]</scope>
    <source>
        <strain evidence="2">P4B,CCM 7963,CECT 7998,DSM 25260,IBRC-M 10614,KCTC 13821</strain>
    </source>
</reference>
<dbReference type="EMBL" id="FNDU01000006">
    <property type="protein sequence ID" value="SDI27493.1"/>
    <property type="molecule type" value="Genomic_DNA"/>
</dbReference>
<protein>
    <submittedName>
        <fullName evidence="1">Uncharacterized protein</fullName>
    </submittedName>
</protein>
<dbReference type="Proteomes" id="UP000199017">
    <property type="component" value="Unassembled WGS sequence"/>
</dbReference>
<dbReference type="AlphaFoldDB" id="A0A1G8J8V4"/>
<gene>
    <name evidence="1" type="ORF">SAMN05216352_10694</name>
</gene>
<accession>A0A1G8J8V4</accession>
<name>A0A1G8J8V4_9BACI</name>